<dbReference type="Proteomes" id="UP001596254">
    <property type="component" value="Unassembled WGS sequence"/>
</dbReference>
<organism evidence="2 3">
    <name type="scientific">Levilactobacillus tongjiangensis</name>
    <dbReference type="NCBI Taxonomy" id="2486023"/>
    <lineage>
        <taxon>Bacteria</taxon>
        <taxon>Bacillati</taxon>
        <taxon>Bacillota</taxon>
        <taxon>Bacilli</taxon>
        <taxon>Lactobacillales</taxon>
        <taxon>Lactobacillaceae</taxon>
        <taxon>Levilactobacillus</taxon>
    </lineage>
</organism>
<dbReference type="SUPFAM" id="SSF54518">
    <property type="entry name" value="Tubby C-terminal domain-like"/>
    <property type="match status" value="1"/>
</dbReference>
<evidence type="ECO:0000313" key="3">
    <source>
        <dbReference type="Proteomes" id="UP001596254"/>
    </source>
</evidence>
<protein>
    <submittedName>
        <fullName evidence="2">LURP-one-related/scramblase family protein</fullName>
    </submittedName>
</protein>
<comment type="similarity">
    <text evidence="1">Belongs to the LOR family.</text>
</comment>
<keyword evidence="3" id="KW-1185">Reference proteome</keyword>
<gene>
    <name evidence="2" type="ORF">ACFP1G_07045</name>
</gene>
<evidence type="ECO:0000256" key="1">
    <source>
        <dbReference type="ARBA" id="ARBA00005437"/>
    </source>
</evidence>
<proteinExistence type="inferred from homology"/>
<dbReference type="InterPro" id="IPR025659">
    <property type="entry name" value="Tubby-like_C"/>
</dbReference>
<dbReference type="RefSeq" id="WP_125691694.1">
    <property type="nucleotide sequence ID" value="NZ_JBHSSK010000021.1"/>
</dbReference>
<comment type="caution">
    <text evidence="2">The sequence shown here is derived from an EMBL/GenBank/DDBJ whole genome shotgun (WGS) entry which is preliminary data.</text>
</comment>
<reference evidence="3" key="1">
    <citation type="journal article" date="2019" name="Int. J. Syst. Evol. Microbiol.">
        <title>The Global Catalogue of Microorganisms (GCM) 10K type strain sequencing project: providing services to taxonomists for standard genome sequencing and annotation.</title>
        <authorList>
            <consortium name="The Broad Institute Genomics Platform"/>
            <consortium name="The Broad Institute Genome Sequencing Center for Infectious Disease"/>
            <person name="Wu L."/>
            <person name="Ma J."/>
        </authorList>
    </citation>
    <scope>NUCLEOTIDE SEQUENCE [LARGE SCALE GENOMIC DNA]</scope>
    <source>
        <strain evidence="3">CCM 8905</strain>
    </source>
</reference>
<accession>A0ABW1SSY0</accession>
<evidence type="ECO:0000313" key="2">
    <source>
        <dbReference type="EMBL" id="MFC6207233.1"/>
    </source>
</evidence>
<dbReference type="Gene3D" id="2.40.160.200">
    <property type="entry name" value="LURP1-related"/>
    <property type="match status" value="1"/>
</dbReference>
<dbReference type="EMBL" id="JBHSSK010000021">
    <property type="protein sequence ID" value="MFC6207233.1"/>
    <property type="molecule type" value="Genomic_DNA"/>
</dbReference>
<dbReference type="InterPro" id="IPR007612">
    <property type="entry name" value="LOR"/>
</dbReference>
<name>A0ABW1SSY0_9LACO</name>
<sequence>MHKLFLNQRVFSLREKFSVLNEREQPVYQVVGSVFQIPKHFDILDRNERVVASVTKKPLSWLPKFFLEIGGQQVATIQKGLTLLKPRYELTAAGLTVTGDFWDMNFEVSQQGTVVGRVTKRWFSVGDKYEITIIDDEQELLLVGLVIAIDYVKRMAAAASSGASN</sequence>
<dbReference type="Pfam" id="PF04525">
    <property type="entry name" value="LOR"/>
    <property type="match status" value="1"/>
</dbReference>
<dbReference type="InterPro" id="IPR038595">
    <property type="entry name" value="LOR_sf"/>
</dbReference>